<sequence length="477" mass="53075">MAATLLLILAIVGVVVWTWADDVRDVYYRQTQREARMIATALSNAWTNELVNQNWGQIRLGINLLLQRNRQFIYILVSDTRRSNQIVAAVPSDFVDQFFPDIVPAKITEAALEVYNDSRVHKTVMLRDLELSEGKLQARRGETILEVASDIRQASGVKVGTLRMGMSLRRVRRAVRRAIYKALVVGILGLGIGLIGAYILAQHLTRPVRRLQMSAAKIAAGDWYHRATVDRADEIGALATSFNQMSTALEATFSRLERTAKSFERFVPDKFLTAIAADGIENIQVGVASTRLITILFADIRGYTSMSEQMTPLETFTLLNDYLACMGQVIEEAGGFIDKYIGDAIMALFEDETSGNALKAALGMQQRLKVFNEKRYRKGLPQINIGIGIHRGEVVMGTIGFTSRIESTVVGDAVNVAARVEGLTRTYNCNILVTESVLESLKQPESFVLKLVEQSVKVKGKIEPVGIYELIVTEKRR</sequence>
<evidence type="ECO:0000313" key="5">
    <source>
        <dbReference type="EMBL" id="NER29305.1"/>
    </source>
</evidence>
<dbReference type="PANTHER" id="PTHR43081:SF1">
    <property type="entry name" value="ADENYLATE CYCLASE, TERMINAL-DIFFERENTIATION SPECIFIC"/>
    <property type="match status" value="1"/>
</dbReference>
<comment type="caution">
    <text evidence="5">The sequence shown here is derived from an EMBL/GenBank/DDBJ whole genome shotgun (WGS) entry which is preliminary data.</text>
</comment>
<dbReference type="PANTHER" id="PTHR43081">
    <property type="entry name" value="ADENYLATE CYCLASE, TERMINAL-DIFFERENTIATION SPECIFIC-RELATED"/>
    <property type="match status" value="1"/>
</dbReference>
<dbReference type="SMART" id="SM00304">
    <property type="entry name" value="HAMP"/>
    <property type="match status" value="1"/>
</dbReference>
<evidence type="ECO:0000256" key="2">
    <source>
        <dbReference type="SAM" id="Phobius"/>
    </source>
</evidence>
<dbReference type="CDD" id="cd07302">
    <property type="entry name" value="CHD"/>
    <property type="match status" value="1"/>
</dbReference>
<dbReference type="EMBL" id="JAAHFQ010000345">
    <property type="protein sequence ID" value="NER29305.1"/>
    <property type="molecule type" value="Genomic_DNA"/>
</dbReference>
<dbReference type="CDD" id="cd06225">
    <property type="entry name" value="HAMP"/>
    <property type="match status" value="1"/>
</dbReference>
<evidence type="ECO:0000256" key="1">
    <source>
        <dbReference type="ARBA" id="ARBA00005381"/>
    </source>
</evidence>
<dbReference type="GO" id="GO:0006171">
    <property type="term" value="P:cAMP biosynthetic process"/>
    <property type="evidence" value="ECO:0007669"/>
    <property type="project" value="TreeGrafter"/>
</dbReference>
<dbReference type="SUPFAM" id="SSF55073">
    <property type="entry name" value="Nucleotide cyclase"/>
    <property type="match status" value="1"/>
</dbReference>
<dbReference type="PROSITE" id="PS50125">
    <property type="entry name" value="GUANYLATE_CYCLASE_2"/>
    <property type="match status" value="1"/>
</dbReference>
<keyword evidence="2" id="KW-0812">Transmembrane</keyword>
<dbReference type="AlphaFoldDB" id="A0A6B3NEF8"/>
<dbReference type="GO" id="GO:0016020">
    <property type="term" value="C:membrane"/>
    <property type="evidence" value="ECO:0007669"/>
    <property type="project" value="InterPro"/>
</dbReference>
<evidence type="ECO:0000259" key="4">
    <source>
        <dbReference type="PROSITE" id="PS50885"/>
    </source>
</evidence>
<dbReference type="InterPro" id="IPR029787">
    <property type="entry name" value="Nucleotide_cyclase"/>
</dbReference>
<comment type="similarity">
    <text evidence="1">Belongs to the adenylyl cyclase class-3 family.</text>
</comment>
<dbReference type="GO" id="GO:0035556">
    <property type="term" value="P:intracellular signal transduction"/>
    <property type="evidence" value="ECO:0007669"/>
    <property type="project" value="InterPro"/>
</dbReference>
<accession>A0A6B3NEF8</accession>
<feature type="transmembrane region" description="Helical" evidence="2">
    <location>
        <begin position="178"/>
        <end position="201"/>
    </location>
</feature>
<evidence type="ECO:0000259" key="3">
    <source>
        <dbReference type="PROSITE" id="PS50125"/>
    </source>
</evidence>
<dbReference type="SUPFAM" id="SSF158472">
    <property type="entry name" value="HAMP domain-like"/>
    <property type="match status" value="1"/>
</dbReference>
<dbReference type="Pfam" id="PF00672">
    <property type="entry name" value="HAMP"/>
    <property type="match status" value="1"/>
</dbReference>
<dbReference type="Gene3D" id="6.10.340.10">
    <property type="match status" value="1"/>
</dbReference>
<gene>
    <name evidence="5" type="ORF">F6J89_17185</name>
</gene>
<dbReference type="PROSITE" id="PS50885">
    <property type="entry name" value="HAMP"/>
    <property type="match status" value="1"/>
</dbReference>
<organism evidence="5">
    <name type="scientific">Symploca sp. SIO1C4</name>
    <dbReference type="NCBI Taxonomy" id="2607765"/>
    <lineage>
        <taxon>Bacteria</taxon>
        <taxon>Bacillati</taxon>
        <taxon>Cyanobacteriota</taxon>
        <taxon>Cyanophyceae</taxon>
        <taxon>Coleofasciculales</taxon>
        <taxon>Coleofasciculaceae</taxon>
        <taxon>Symploca</taxon>
    </lineage>
</organism>
<keyword evidence="2" id="KW-1133">Transmembrane helix</keyword>
<dbReference type="InterPro" id="IPR003660">
    <property type="entry name" value="HAMP_dom"/>
</dbReference>
<keyword evidence="2" id="KW-0472">Membrane</keyword>
<dbReference type="Gene3D" id="3.30.70.1230">
    <property type="entry name" value="Nucleotide cyclase"/>
    <property type="match status" value="1"/>
</dbReference>
<dbReference type="InterPro" id="IPR050697">
    <property type="entry name" value="Adenylyl/Guanylyl_Cyclase_3/4"/>
</dbReference>
<dbReference type="SMART" id="SM00044">
    <property type="entry name" value="CYCc"/>
    <property type="match status" value="1"/>
</dbReference>
<protein>
    <submittedName>
        <fullName evidence="5">Adenylate/guanylate cyclase domain-containing protein</fullName>
    </submittedName>
</protein>
<proteinExistence type="inferred from homology"/>
<dbReference type="InterPro" id="IPR001054">
    <property type="entry name" value="A/G_cyclase"/>
</dbReference>
<dbReference type="Pfam" id="PF00211">
    <property type="entry name" value="Guanylate_cyc"/>
    <property type="match status" value="1"/>
</dbReference>
<name>A0A6B3NEF8_9CYAN</name>
<feature type="domain" description="Guanylate cyclase" evidence="3">
    <location>
        <begin position="294"/>
        <end position="421"/>
    </location>
</feature>
<feature type="domain" description="HAMP" evidence="4">
    <location>
        <begin position="202"/>
        <end position="254"/>
    </location>
</feature>
<dbReference type="GO" id="GO:0004016">
    <property type="term" value="F:adenylate cyclase activity"/>
    <property type="evidence" value="ECO:0007669"/>
    <property type="project" value="UniProtKB-ARBA"/>
</dbReference>
<reference evidence="5" key="1">
    <citation type="submission" date="2019-11" db="EMBL/GenBank/DDBJ databases">
        <title>Genomic insights into an expanded diversity of filamentous marine cyanobacteria reveals the extraordinary biosynthetic potential of Moorea and Okeania.</title>
        <authorList>
            <person name="Ferreira Leao T."/>
            <person name="Wang M."/>
            <person name="Moss N."/>
            <person name="Da Silva R."/>
            <person name="Sanders J."/>
            <person name="Nurk S."/>
            <person name="Gurevich A."/>
            <person name="Humphrey G."/>
            <person name="Reher R."/>
            <person name="Zhu Q."/>
            <person name="Belda-Ferre P."/>
            <person name="Glukhov E."/>
            <person name="Rex R."/>
            <person name="Dorrestein P.C."/>
            <person name="Knight R."/>
            <person name="Pevzner P."/>
            <person name="Gerwick W.H."/>
            <person name="Gerwick L."/>
        </authorList>
    </citation>
    <scope>NUCLEOTIDE SEQUENCE</scope>
    <source>
        <strain evidence="5">SIO1C4</strain>
    </source>
</reference>